<reference evidence="2 3" key="1">
    <citation type="journal article" date="2019" name="Sci. Rep.">
        <title>A high-quality genome of Eragrostis curvula grass provides insights into Poaceae evolution and supports new strategies to enhance forage quality.</title>
        <authorList>
            <person name="Carballo J."/>
            <person name="Santos B.A.C.M."/>
            <person name="Zappacosta D."/>
            <person name="Garbus I."/>
            <person name="Selva J.P."/>
            <person name="Gallo C.A."/>
            <person name="Diaz A."/>
            <person name="Albertini E."/>
            <person name="Caccamo M."/>
            <person name="Echenique V."/>
        </authorList>
    </citation>
    <scope>NUCLEOTIDE SEQUENCE [LARGE SCALE GENOMIC DNA]</scope>
    <source>
        <strain evidence="3">cv. Victoria</strain>
        <tissue evidence="2">Leaf</tissue>
    </source>
</reference>
<organism evidence="2 3">
    <name type="scientific">Eragrostis curvula</name>
    <name type="common">weeping love grass</name>
    <dbReference type="NCBI Taxonomy" id="38414"/>
    <lineage>
        <taxon>Eukaryota</taxon>
        <taxon>Viridiplantae</taxon>
        <taxon>Streptophyta</taxon>
        <taxon>Embryophyta</taxon>
        <taxon>Tracheophyta</taxon>
        <taxon>Spermatophyta</taxon>
        <taxon>Magnoliopsida</taxon>
        <taxon>Liliopsida</taxon>
        <taxon>Poales</taxon>
        <taxon>Poaceae</taxon>
        <taxon>PACMAD clade</taxon>
        <taxon>Chloridoideae</taxon>
        <taxon>Eragrostideae</taxon>
        <taxon>Eragrostidinae</taxon>
        <taxon>Eragrostis</taxon>
    </lineage>
</organism>
<dbReference type="EMBL" id="RWGY01000007">
    <property type="protein sequence ID" value="TVU37260.1"/>
    <property type="molecule type" value="Genomic_DNA"/>
</dbReference>
<dbReference type="Proteomes" id="UP000324897">
    <property type="component" value="Chromosome 4"/>
</dbReference>
<feature type="non-terminal residue" evidence="2">
    <location>
        <position position="131"/>
    </location>
</feature>
<evidence type="ECO:0000313" key="2">
    <source>
        <dbReference type="EMBL" id="TVU37260.1"/>
    </source>
</evidence>
<evidence type="ECO:0000313" key="3">
    <source>
        <dbReference type="Proteomes" id="UP000324897"/>
    </source>
</evidence>
<evidence type="ECO:0008006" key="4">
    <source>
        <dbReference type="Google" id="ProtNLM"/>
    </source>
</evidence>
<keyword evidence="1" id="KW-0732">Signal</keyword>
<name>A0A5J9VQA1_9POAL</name>
<keyword evidence="3" id="KW-1185">Reference proteome</keyword>
<feature type="signal peptide" evidence="1">
    <location>
        <begin position="1"/>
        <end position="24"/>
    </location>
</feature>
<dbReference type="Gramene" id="TVU37260">
    <property type="protein sequence ID" value="TVU37260"/>
    <property type="gene ID" value="EJB05_10566"/>
</dbReference>
<gene>
    <name evidence="2" type="ORF">EJB05_10566</name>
</gene>
<accession>A0A5J9VQA1</accession>
<protein>
    <recommendedName>
        <fullName evidence="4">Cupin type-1 domain-containing protein</fullName>
    </recommendedName>
</protein>
<dbReference type="AlphaFoldDB" id="A0A5J9VQA1"/>
<proteinExistence type="predicted"/>
<comment type="caution">
    <text evidence="2">The sequence shown here is derived from an EMBL/GenBank/DDBJ whole genome shotgun (WGS) entry which is preliminary data.</text>
</comment>
<sequence length="131" mass="13784">MSIKSLHVLVPVTLCFLLVLAAQGREHNVTLIIQGQMRCQNNPSAVMSNTPLHLMVNGKTLPGASTTTSTGQINMRVNLTTTQQVVSILSNGSRVLVVVAPQSCGVPSIPKGKVMGASVDINALILKNDAL</sequence>
<feature type="chain" id="PRO_5023805290" description="Cupin type-1 domain-containing protein" evidence="1">
    <location>
        <begin position="25"/>
        <end position="131"/>
    </location>
</feature>
<evidence type="ECO:0000256" key="1">
    <source>
        <dbReference type="SAM" id="SignalP"/>
    </source>
</evidence>
<dbReference type="OrthoDB" id="695658at2759"/>